<dbReference type="PANTHER" id="PTHR10743">
    <property type="entry name" value="PROTEIN RER1"/>
    <property type="match status" value="1"/>
</dbReference>
<organism evidence="9 10">
    <name type="scientific">Phascolarctos cinereus</name>
    <name type="common">Koala</name>
    <dbReference type="NCBI Taxonomy" id="38626"/>
    <lineage>
        <taxon>Eukaryota</taxon>
        <taxon>Metazoa</taxon>
        <taxon>Chordata</taxon>
        <taxon>Craniata</taxon>
        <taxon>Vertebrata</taxon>
        <taxon>Euteleostomi</taxon>
        <taxon>Mammalia</taxon>
        <taxon>Metatheria</taxon>
        <taxon>Diprotodontia</taxon>
        <taxon>Phascolarctidae</taxon>
        <taxon>Phascolarctos</taxon>
    </lineage>
</organism>
<dbReference type="CTD" id="11079"/>
<evidence type="ECO:0000256" key="8">
    <source>
        <dbReference type="SAM" id="Phobius"/>
    </source>
</evidence>
<evidence type="ECO:0000256" key="5">
    <source>
        <dbReference type="ARBA" id="ARBA00022692"/>
    </source>
</evidence>
<keyword evidence="5 8" id="KW-0812">Transmembrane</keyword>
<dbReference type="InterPro" id="IPR004932">
    <property type="entry name" value="Rer1"/>
</dbReference>
<comment type="subcellular location">
    <subcellularLocation>
        <location evidence="2">Membrane</location>
        <topology evidence="2">Multi-pass membrane protein</topology>
    </subcellularLocation>
</comment>
<evidence type="ECO:0000256" key="6">
    <source>
        <dbReference type="ARBA" id="ARBA00022989"/>
    </source>
</evidence>
<dbReference type="PANTHER" id="PTHR10743:SF0">
    <property type="entry name" value="PROTEIN RER1"/>
    <property type="match status" value="1"/>
</dbReference>
<feature type="transmembrane region" description="Helical" evidence="8">
    <location>
        <begin position="147"/>
        <end position="173"/>
    </location>
</feature>
<dbReference type="GO" id="GO:0005783">
    <property type="term" value="C:endoplasmic reticulum"/>
    <property type="evidence" value="ECO:0007669"/>
    <property type="project" value="GOC"/>
</dbReference>
<keyword evidence="6 8" id="KW-1133">Transmembrane helix</keyword>
<dbReference type="Proteomes" id="UP000515140">
    <property type="component" value="Unplaced"/>
</dbReference>
<reference evidence="10" key="1">
    <citation type="submission" date="2025-08" db="UniProtKB">
        <authorList>
            <consortium name="RefSeq"/>
        </authorList>
    </citation>
    <scope>IDENTIFICATION</scope>
    <source>
        <tissue evidence="10">Spleen</tissue>
    </source>
</reference>
<dbReference type="Pfam" id="PF03248">
    <property type="entry name" value="Rer1"/>
    <property type="match status" value="1"/>
</dbReference>
<evidence type="ECO:0000313" key="10">
    <source>
        <dbReference type="RefSeq" id="XP_020831482.1"/>
    </source>
</evidence>
<evidence type="ECO:0000256" key="4">
    <source>
        <dbReference type="ARBA" id="ARBA00014112"/>
    </source>
</evidence>
<comment type="function">
    <text evidence="1">Involved in the retrieval of endoplasmic reticulum membrane proteins from the early Golgi compartment.</text>
</comment>
<protein>
    <recommendedName>
        <fullName evidence="4">Protein RER1</fullName>
    </recommendedName>
</protein>
<keyword evidence="9" id="KW-1185">Reference proteome</keyword>
<name>A0A6P5JAX6_PHACI</name>
<dbReference type="GO" id="GO:0006890">
    <property type="term" value="P:retrograde vesicle-mediated transport, Golgi to endoplasmic reticulum"/>
    <property type="evidence" value="ECO:0007669"/>
    <property type="project" value="TreeGrafter"/>
</dbReference>
<evidence type="ECO:0000313" key="9">
    <source>
        <dbReference type="Proteomes" id="UP000515140"/>
    </source>
</evidence>
<evidence type="ECO:0000256" key="2">
    <source>
        <dbReference type="ARBA" id="ARBA00004141"/>
    </source>
</evidence>
<evidence type="ECO:0000256" key="7">
    <source>
        <dbReference type="ARBA" id="ARBA00023136"/>
    </source>
</evidence>
<proteinExistence type="inferred from homology"/>
<keyword evidence="7 8" id="KW-0472">Membrane</keyword>
<dbReference type="AlphaFoldDB" id="A0A6P5JAX6"/>
<comment type="similarity">
    <text evidence="3">Belongs to the RER1 family.</text>
</comment>
<sequence>MSVTTSECAHAEPRVSAVVGRPAGGGNVHTGCAHAVCNVSVDVGQQGPVYRAVYVCTLCGDLESCTYVHACSVYVCACSLWRHTCTGCLQRTALSTVPCTDNRMSEGDSVGDSVHGKPSVVFRFFTRLGQIYQSWLDKSTPYTAVRWVVTLGLSFIYMIRVYLLQCIGIAYYYTVI</sequence>
<dbReference type="GO" id="GO:0000139">
    <property type="term" value="C:Golgi membrane"/>
    <property type="evidence" value="ECO:0007669"/>
    <property type="project" value="TreeGrafter"/>
</dbReference>
<evidence type="ECO:0000256" key="1">
    <source>
        <dbReference type="ARBA" id="ARBA00003348"/>
    </source>
</evidence>
<gene>
    <name evidence="10" type="primary">RER1</name>
</gene>
<dbReference type="GO" id="GO:0006621">
    <property type="term" value="P:protein retention in ER lumen"/>
    <property type="evidence" value="ECO:0007669"/>
    <property type="project" value="TreeGrafter"/>
</dbReference>
<accession>A0A6P5JAX6</accession>
<evidence type="ECO:0000256" key="3">
    <source>
        <dbReference type="ARBA" id="ARBA00006070"/>
    </source>
</evidence>
<dbReference type="GeneID" id="110200463"/>
<dbReference type="RefSeq" id="XP_020831482.1">
    <property type="nucleotide sequence ID" value="XM_020975823.1"/>
</dbReference>